<evidence type="ECO:0000256" key="2">
    <source>
        <dbReference type="SAM" id="Phobius"/>
    </source>
</evidence>
<reference evidence="3 4" key="1">
    <citation type="submission" date="2014-02" db="EMBL/GenBank/DDBJ databases">
        <title>Single nucleus genome sequencing reveals high similarity among nuclei of an endomycorrhizal fungus.</title>
        <authorList>
            <person name="Lin K."/>
            <person name="Geurts R."/>
            <person name="Zhang Z."/>
            <person name="Limpens E."/>
            <person name="Saunders D.G."/>
            <person name="Mu D."/>
            <person name="Pang E."/>
            <person name="Cao H."/>
            <person name="Cha H."/>
            <person name="Lin T."/>
            <person name="Zhou Q."/>
            <person name="Shang Y."/>
            <person name="Li Y."/>
            <person name="Ivanov S."/>
            <person name="Sharma T."/>
            <person name="Velzen R.V."/>
            <person name="Ruijter N.D."/>
            <person name="Aanen D.K."/>
            <person name="Win J."/>
            <person name="Kamoun S."/>
            <person name="Bisseling T."/>
            <person name="Huang S."/>
        </authorList>
    </citation>
    <scope>NUCLEOTIDE SEQUENCE [LARGE SCALE GENOMIC DNA]</scope>
    <source>
        <strain evidence="4">DAOM197198w</strain>
    </source>
</reference>
<dbReference type="AlphaFoldDB" id="A0A015K1X3"/>
<feature type="compositionally biased region" description="Basic and acidic residues" evidence="1">
    <location>
        <begin position="182"/>
        <end position="193"/>
    </location>
</feature>
<dbReference type="OrthoDB" id="2385698at2759"/>
<dbReference type="Proteomes" id="UP000022910">
    <property type="component" value="Unassembled WGS sequence"/>
</dbReference>
<feature type="transmembrane region" description="Helical" evidence="2">
    <location>
        <begin position="129"/>
        <end position="149"/>
    </location>
</feature>
<feature type="transmembrane region" description="Helical" evidence="2">
    <location>
        <begin position="65"/>
        <end position="85"/>
    </location>
</feature>
<evidence type="ECO:0000313" key="4">
    <source>
        <dbReference type="Proteomes" id="UP000022910"/>
    </source>
</evidence>
<keyword evidence="2" id="KW-0472">Membrane</keyword>
<accession>A0A015K1X3</accession>
<comment type="caution">
    <text evidence="3">The sequence shown here is derived from an EMBL/GenBank/DDBJ whole genome shotgun (WGS) entry which is preliminary data.</text>
</comment>
<sequence>MNYFFFSIFRTIIYTLLVLGIIVNFIAPFFYFYIGIYNVLFCIFSGIILLLTLLNLAADKLSESLGCAYFVIIIWSNIFGLIQHYEPSFEDMKKENIEICKKMLGRNASEIDIMLCAYKLIELKAEAELILIIIFVIELLLYYVIYRFYYICKLEALLSLIRNDCETPPSYGTINANVPNPDTRDDSAHDRIN</sequence>
<feature type="transmembrane region" description="Helical" evidence="2">
    <location>
        <begin position="37"/>
        <end position="58"/>
    </location>
</feature>
<dbReference type="SMR" id="A0A015K1X3"/>
<dbReference type="HOGENOM" id="CLU_1409499_0_0_1"/>
<organism evidence="3 4">
    <name type="scientific">Rhizophagus irregularis (strain DAOM 197198w)</name>
    <name type="common">Glomus intraradices</name>
    <dbReference type="NCBI Taxonomy" id="1432141"/>
    <lineage>
        <taxon>Eukaryota</taxon>
        <taxon>Fungi</taxon>
        <taxon>Fungi incertae sedis</taxon>
        <taxon>Mucoromycota</taxon>
        <taxon>Glomeromycotina</taxon>
        <taxon>Glomeromycetes</taxon>
        <taxon>Glomerales</taxon>
        <taxon>Glomeraceae</taxon>
        <taxon>Rhizophagus</taxon>
    </lineage>
</organism>
<keyword evidence="2" id="KW-0812">Transmembrane</keyword>
<dbReference type="EMBL" id="JEMT01028890">
    <property type="protein sequence ID" value="EXX53436.1"/>
    <property type="molecule type" value="Genomic_DNA"/>
</dbReference>
<feature type="transmembrane region" description="Helical" evidence="2">
    <location>
        <begin position="12"/>
        <end position="31"/>
    </location>
</feature>
<evidence type="ECO:0000313" key="3">
    <source>
        <dbReference type="EMBL" id="EXX53436.1"/>
    </source>
</evidence>
<keyword evidence="4" id="KW-1185">Reference proteome</keyword>
<evidence type="ECO:0000256" key="1">
    <source>
        <dbReference type="SAM" id="MobiDB-lite"/>
    </source>
</evidence>
<keyword evidence="2" id="KW-1133">Transmembrane helix</keyword>
<protein>
    <submittedName>
        <fullName evidence="3">Uncharacterized protein</fullName>
    </submittedName>
</protein>
<name>A0A015K1X3_RHIIW</name>
<proteinExistence type="predicted"/>
<feature type="region of interest" description="Disordered" evidence="1">
    <location>
        <begin position="172"/>
        <end position="193"/>
    </location>
</feature>
<gene>
    <name evidence="3" type="ORF">RirG_243850</name>
</gene>